<evidence type="ECO:0000313" key="1">
    <source>
        <dbReference type="EMBL" id="CAD9684567.1"/>
    </source>
</evidence>
<dbReference type="GO" id="GO:0016791">
    <property type="term" value="F:phosphatase activity"/>
    <property type="evidence" value="ECO:0007669"/>
    <property type="project" value="TreeGrafter"/>
</dbReference>
<dbReference type="CDD" id="cd07040">
    <property type="entry name" value="HP"/>
    <property type="match status" value="1"/>
</dbReference>
<dbReference type="InterPro" id="IPR029033">
    <property type="entry name" value="His_PPase_superfam"/>
</dbReference>
<dbReference type="SMART" id="SM00855">
    <property type="entry name" value="PGAM"/>
    <property type="match status" value="1"/>
</dbReference>
<dbReference type="PANTHER" id="PTHR48100">
    <property type="entry name" value="BROAD-SPECIFICITY PHOSPHATASE YOR283W-RELATED"/>
    <property type="match status" value="1"/>
</dbReference>
<dbReference type="Gene3D" id="3.40.50.1240">
    <property type="entry name" value="Phosphoglycerate mutase-like"/>
    <property type="match status" value="1"/>
</dbReference>
<name>A0A7S2WF80_9STRA</name>
<gene>
    <name evidence="1" type="ORF">RMAR1173_LOCUS9371</name>
</gene>
<accession>A0A7S2WF80</accession>
<organism evidence="1">
    <name type="scientific">Rhizochromulina marina</name>
    <dbReference type="NCBI Taxonomy" id="1034831"/>
    <lineage>
        <taxon>Eukaryota</taxon>
        <taxon>Sar</taxon>
        <taxon>Stramenopiles</taxon>
        <taxon>Ochrophyta</taxon>
        <taxon>Dictyochophyceae</taxon>
        <taxon>Rhizochromulinales</taxon>
        <taxon>Rhizochromulina</taxon>
    </lineage>
</organism>
<dbReference type="SUPFAM" id="SSF53254">
    <property type="entry name" value="Phosphoglycerate mutase-like"/>
    <property type="match status" value="1"/>
</dbReference>
<dbReference type="AlphaFoldDB" id="A0A7S2WF80"/>
<protein>
    <submittedName>
        <fullName evidence="1">Uncharacterized protein</fullName>
    </submittedName>
</protein>
<proteinExistence type="predicted"/>
<dbReference type="GO" id="GO:0005737">
    <property type="term" value="C:cytoplasm"/>
    <property type="evidence" value="ECO:0007669"/>
    <property type="project" value="TreeGrafter"/>
</dbReference>
<sequence>MTAETPPVGAEKRLFVWARHGQAEHNVLIDAGMKTEGRGVLDPPLTDLGRDQAVGLQQSLVAALLGTEEGPLPPLSDLVDAVVTSPMSRALETTQAAFGSAPAVPVLVTSLHTETGVPVPGDEVAGQNCQKGSALPGLMSRFPNFDFTSVQEDGQWQCADEACGFFHPMPALERLLLFREWLEALPYQRVLVVGHSGFFKRFLGGSKMQNCQAIILPLEETRVG</sequence>
<reference evidence="1" key="1">
    <citation type="submission" date="2021-01" db="EMBL/GenBank/DDBJ databases">
        <authorList>
            <person name="Corre E."/>
            <person name="Pelletier E."/>
            <person name="Niang G."/>
            <person name="Scheremetjew M."/>
            <person name="Finn R."/>
            <person name="Kale V."/>
            <person name="Holt S."/>
            <person name="Cochrane G."/>
            <person name="Meng A."/>
            <person name="Brown T."/>
            <person name="Cohen L."/>
        </authorList>
    </citation>
    <scope>NUCLEOTIDE SEQUENCE</scope>
    <source>
        <strain evidence="1">CCMP1243</strain>
    </source>
</reference>
<dbReference type="EMBL" id="HBHJ01014302">
    <property type="protein sequence ID" value="CAD9684567.1"/>
    <property type="molecule type" value="Transcribed_RNA"/>
</dbReference>
<dbReference type="InterPro" id="IPR013078">
    <property type="entry name" value="His_Pase_superF_clade-1"/>
</dbReference>
<dbReference type="InterPro" id="IPR050275">
    <property type="entry name" value="PGM_Phosphatase"/>
</dbReference>
<dbReference type="PANTHER" id="PTHR48100:SF1">
    <property type="entry name" value="HISTIDINE PHOSPHATASE FAMILY PROTEIN-RELATED"/>
    <property type="match status" value="1"/>
</dbReference>